<reference evidence="4" key="2">
    <citation type="journal article" date="2023" name="IMA Fungus">
        <title>Comparative genomic study of the Penicillium genus elucidates a diverse pangenome and 15 lateral gene transfer events.</title>
        <authorList>
            <person name="Petersen C."/>
            <person name="Sorensen T."/>
            <person name="Nielsen M.R."/>
            <person name="Sondergaard T.E."/>
            <person name="Sorensen J.L."/>
            <person name="Fitzpatrick D.A."/>
            <person name="Frisvad J.C."/>
            <person name="Nielsen K.L."/>
        </authorList>
    </citation>
    <scope>NUCLEOTIDE SEQUENCE</scope>
    <source>
        <strain evidence="4">IBT 30069</strain>
    </source>
</reference>
<dbReference type="InterPro" id="IPR002110">
    <property type="entry name" value="Ankyrin_rpt"/>
</dbReference>
<organism evidence="4 5">
    <name type="scientific">Penicillium angulare</name>
    <dbReference type="NCBI Taxonomy" id="116970"/>
    <lineage>
        <taxon>Eukaryota</taxon>
        <taxon>Fungi</taxon>
        <taxon>Dikarya</taxon>
        <taxon>Ascomycota</taxon>
        <taxon>Pezizomycotina</taxon>
        <taxon>Eurotiomycetes</taxon>
        <taxon>Eurotiomycetidae</taxon>
        <taxon>Eurotiales</taxon>
        <taxon>Aspergillaceae</taxon>
        <taxon>Penicillium</taxon>
    </lineage>
</organism>
<dbReference type="PANTHER" id="PTHR10039">
    <property type="entry name" value="AMELOGENIN"/>
    <property type="match status" value="1"/>
</dbReference>
<dbReference type="Pfam" id="PF22939">
    <property type="entry name" value="WHD_GPIID"/>
    <property type="match status" value="1"/>
</dbReference>
<dbReference type="InterPro" id="IPR027417">
    <property type="entry name" value="P-loop_NTPase"/>
</dbReference>
<dbReference type="Pfam" id="PF12796">
    <property type="entry name" value="Ank_2"/>
    <property type="match status" value="2"/>
</dbReference>
<dbReference type="OrthoDB" id="163438at2759"/>
<evidence type="ECO:0000256" key="2">
    <source>
        <dbReference type="PROSITE-ProRule" id="PRU00023"/>
    </source>
</evidence>
<dbReference type="EMBL" id="JAPQKH010000007">
    <property type="protein sequence ID" value="KAJ5088786.1"/>
    <property type="molecule type" value="Genomic_DNA"/>
</dbReference>
<proteinExistence type="predicted"/>
<dbReference type="PROSITE" id="PS50297">
    <property type="entry name" value="ANK_REP_REGION"/>
    <property type="match status" value="4"/>
</dbReference>
<reference evidence="4" key="1">
    <citation type="submission" date="2022-11" db="EMBL/GenBank/DDBJ databases">
        <authorList>
            <person name="Petersen C."/>
        </authorList>
    </citation>
    <scope>NUCLEOTIDE SEQUENCE</scope>
    <source>
        <strain evidence="4">IBT 30069</strain>
    </source>
</reference>
<keyword evidence="1" id="KW-0677">Repeat</keyword>
<dbReference type="SUPFAM" id="SSF52540">
    <property type="entry name" value="P-loop containing nucleoside triphosphate hydrolases"/>
    <property type="match status" value="1"/>
</dbReference>
<dbReference type="InterPro" id="IPR055497">
    <property type="entry name" value="DUF7069"/>
</dbReference>
<dbReference type="PANTHER" id="PTHR10039:SF17">
    <property type="entry name" value="FUNGAL STAND N-TERMINAL GOODBYE DOMAIN-CONTAINING PROTEIN-RELATED"/>
    <property type="match status" value="1"/>
</dbReference>
<dbReference type="Proteomes" id="UP001149165">
    <property type="component" value="Unassembled WGS sequence"/>
</dbReference>
<dbReference type="Pfam" id="PF23239">
    <property type="entry name" value="DUF7069"/>
    <property type="match status" value="1"/>
</dbReference>
<protein>
    <recommendedName>
        <fullName evidence="3">NACHT domain-containing protein</fullName>
    </recommendedName>
</protein>
<keyword evidence="5" id="KW-1185">Reference proteome</keyword>
<evidence type="ECO:0000256" key="1">
    <source>
        <dbReference type="ARBA" id="ARBA00022737"/>
    </source>
</evidence>
<dbReference type="Pfam" id="PF00023">
    <property type="entry name" value="Ank"/>
    <property type="match status" value="1"/>
</dbReference>
<evidence type="ECO:0000313" key="4">
    <source>
        <dbReference type="EMBL" id="KAJ5088786.1"/>
    </source>
</evidence>
<dbReference type="Gene3D" id="3.40.50.300">
    <property type="entry name" value="P-loop containing nucleotide triphosphate hydrolases"/>
    <property type="match status" value="1"/>
</dbReference>
<gene>
    <name evidence="4" type="ORF">N7456_012402</name>
</gene>
<dbReference type="InterPro" id="IPR056884">
    <property type="entry name" value="NPHP3-like_N"/>
</dbReference>
<feature type="repeat" description="ANK" evidence="2">
    <location>
        <begin position="871"/>
        <end position="895"/>
    </location>
</feature>
<dbReference type="PROSITE" id="PS50088">
    <property type="entry name" value="ANK_REPEAT"/>
    <property type="match status" value="4"/>
</dbReference>
<evidence type="ECO:0000259" key="3">
    <source>
        <dbReference type="PROSITE" id="PS50837"/>
    </source>
</evidence>
<dbReference type="Pfam" id="PF17100">
    <property type="entry name" value="NACHT_N"/>
    <property type="match status" value="1"/>
</dbReference>
<dbReference type="Pfam" id="PF24883">
    <property type="entry name" value="NPHP3_N"/>
    <property type="match status" value="1"/>
</dbReference>
<sequence>MPNPFKKLRARKKIHAEKDSLLSEDPTPSTHSLAVQVHIEPPPDDIWARAEQELTRNGDLNKVFTESLRILEENYNLNLQPGGPGRHKALCEFLEDRACQVEEKKWTIHLGTHEVVVRDQLTVVFKRLLAIKDIVTAAASVSLPASLACAGIMACFTVVVQAAEQNDLLLKGLDSISGLICRLPVLERLYLHPSSYYQKTPDADLFGNLQDTLVSLCSKILEFQARALCYLHRSSASQFVRNLFDRDGWAGLLKDFERYEESIGRTTSLISNAGSVQRHGEVIDAIQKRDIWTTTSVRDERVKKFLNLLYTCPYQDRKDRNGKRVPGTCEWFTRHHIFRAWQQSPGNDLSGLLLVSADPGCGKSVLTRYLVDELLLNNNERTVCYFFFKDDFSDQKSVTSALSAILRQLFIAKPQLLPDAILDKLETDGERLFQSFSELWNILVSVSANPKAGEIVCILDALDECQDDDRNLFIDNIKEFYLVNYTNRKLKFLMTSRPYDHIRRGFWKLEARLPTIYLSGDGEEEAEQISEEIGLVIRKRVDDIGEQRSLEEDECAMLTEQLTSVENRTYLWVSLTLDVLENMPGFTRGNIRRAIWNLPKTVDSAYEKILDRSLDKDRSRFILRLITTAMQPLSLGDLSLALAININAENLSLTAVNDDIEPDERFKKTLRDLCGLFVVVVDGRVYLLHQTAKEFLVCDQDSPTDLHMSQITGWKHSLHPHESNRALLDICMILLSLDWDGVRQETLYGYSTLHWAAHLRKTSIQFEDTIIVHARSICDVISNEYPKWFQIFFKIRREKIPLGVSTFWIAAYFRLTGVMKLLLDEGKADLNCENIYNWRTPLSYAAMHGDEAVVKLLLDTGRVDIDSKNIYRRAPLSYAAEHGHEEVVKLLLDTGKVDINSQDIYGFTALHYAAKSGQAAVVKLLLDGEKVDVELEDMHGWTPLSSAFEFNGSEELEVVKLFLDTKDWNLGPARKQVFWEILHDAARFDNEGALRLFVDLEKLHIFQMKDQDSSSVLHWAAKFGNEEAVKFLIDMCRVDVNHKNAYGMTPLHFAAMFGNERIVKLLLDTGEVEIDQIADSETLSGNEAVLSLLQEYSTKVGLPAPTQPRSFHCSYS</sequence>
<evidence type="ECO:0000313" key="5">
    <source>
        <dbReference type="Proteomes" id="UP001149165"/>
    </source>
</evidence>
<dbReference type="InterPro" id="IPR036770">
    <property type="entry name" value="Ankyrin_rpt-contain_sf"/>
</dbReference>
<dbReference type="InterPro" id="IPR031359">
    <property type="entry name" value="NACHT_N"/>
</dbReference>
<accession>A0A9W9K135</accession>
<dbReference type="PROSITE" id="PS50837">
    <property type="entry name" value="NACHT"/>
    <property type="match status" value="1"/>
</dbReference>
<dbReference type="AlphaFoldDB" id="A0A9W9K135"/>
<name>A0A9W9K135_9EURO</name>
<dbReference type="InterPro" id="IPR007111">
    <property type="entry name" value="NACHT_NTPase"/>
</dbReference>
<dbReference type="SUPFAM" id="SSF48403">
    <property type="entry name" value="Ankyrin repeat"/>
    <property type="match status" value="1"/>
</dbReference>
<dbReference type="SMART" id="SM00248">
    <property type="entry name" value="ANK"/>
    <property type="match status" value="8"/>
</dbReference>
<feature type="repeat" description="ANK" evidence="2">
    <location>
        <begin position="905"/>
        <end position="927"/>
    </location>
</feature>
<feature type="repeat" description="ANK" evidence="2">
    <location>
        <begin position="837"/>
        <end position="861"/>
    </location>
</feature>
<feature type="repeat" description="ANK" evidence="2">
    <location>
        <begin position="1046"/>
        <end position="1070"/>
    </location>
</feature>
<feature type="domain" description="NACHT" evidence="3">
    <location>
        <begin position="351"/>
        <end position="498"/>
    </location>
</feature>
<dbReference type="InterPro" id="IPR054471">
    <property type="entry name" value="GPIID_WHD"/>
</dbReference>
<keyword evidence="2" id="KW-0040">ANK repeat</keyword>
<dbReference type="Gene3D" id="1.25.40.20">
    <property type="entry name" value="Ankyrin repeat-containing domain"/>
    <property type="match status" value="3"/>
</dbReference>
<comment type="caution">
    <text evidence="4">The sequence shown here is derived from an EMBL/GenBank/DDBJ whole genome shotgun (WGS) entry which is preliminary data.</text>
</comment>